<proteinExistence type="inferred from homology"/>
<evidence type="ECO:0000256" key="2">
    <source>
        <dbReference type="ARBA" id="ARBA00022833"/>
    </source>
</evidence>
<dbReference type="InterPro" id="IPR020843">
    <property type="entry name" value="ER"/>
</dbReference>
<dbReference type="InterPro" id="IPR013154">
    <property type="entry name" value="ADH-like_N"/>
</dbReference>
<dbReference type="InterPro" id="IPR002328">
    <property type="entry name" value="ADH_Zn_CS"/>
</dbReference>
<evidence type="ECO:0000313" key="7">
    <source>
        <dbReference type="Proteomes" id="UP000700908"/>
    </source>
</evidence>
<dbReference type="SMART" id="SM00829">
    <property type="entry name" value="PKS_ER"/>
    <property type="match status" value="1"/>
</dbReference>
<dbReference type="RefSeq" id="WP_222200101.1">
    <property type="nucleotide sequence ID" value="NZ_JAIMFO010000011.1"/>
</dbReference>
<comment type="caution">
    <text evidence="6">The sequence shown here is derived from an EMBL/GenBank/DDBJ whole genome shotgun (WGS) entry which is preliminary data.</text>
</comment>
<dbReference type="PROSITE" id="PS00059">
    <property type="entry name" value="ADH_ZINC"/>
    <property type="match status" value="1"/>
</dbReference>
<dbReference type="Gene3D" id="3.40.50.720">
    <property type="entry name" value="NAD(P)-binding Rossmann-like Domain"/>
    <property type="match status" value="1"/>
</dbReference>
<evidence type="ECO:0000256" key="1">
    <source>
        <dbReference type="ARBA" id="ARBA00022723"/>
    </source>
</evidence>
<dbReference type="Pfam" id="PF00107">
    <property type="entry name" value="ADH_zinc_N"/>
    <property type="match status" value="1"/>
</dbReference>
<dbReference type="InterPro" id="IPR013149">
    <property type="entry name" value="ADH-like_C"/>
</dbReference>
<dbReference type="InterPro" id="IPR036291">
    <property type="entry name" value="NAD(P)-bd_dom_sf"/>
</dbReference>
<evidence type="ECO:0000256" key="4">
    <source>
        <dbReference type="RuleBase" id="RU361277"/>
    </source>
</evidence>
<keyword evidence="7" id="KW-1185">Reference proteome</keyword>
<dbReference type="EMBL" id="JAIMFO010000011">
    <property type="protein sequence ID" value="MBY4798377.1"/>
    <property type="molecule type" value="Genomic_DNA"/>
</dbReference>
<name>A0ABS7MM63_9ACTN</name>
<evidence type="ECO:0000259" key="5">
    <source>
        <dbReference type="SMART" id="SM00829"/>
    </source>
</evidence>
<keyword evidence="2 4" id="KW-0862">Zinc</keyword>
<dbReference type="Proteomes" id="UP000700908">
    <property type="component" value="Unassembled WGS sequence"/>
</dbReference>
<organism evidence="6 7">
    <name type="scientific">Collinsella ureilytica</name>
    <dbReference type="NCBI Taxonomy" id="2869515"/>
    <lineage>
        <taxon>Bacteria</taxon>
        <taxon>Bacillati</taxon>
        <taxon>Actinomycetota</taxon>
        <taxon>Coriobacteriia</taxon>
        <taxon>Coriobacteriales</taxon>
        <taxon>Coriobacteriaceae</taxon>
        <taxon>Collinsella</taxon>
    </lineage>
</organism>
<keyword evidence="3" id="KW-0560">Oxidoreductase</keyword>
<reference evidence="6 7" key="1">
    <citation type="submission" date="2021-08" db="EMBL/GenBank/DDBJ databases">
        <title>Collinsella faecalis sp. nov. isolated from swine faeces.</title>
        <authorList>
            <person name="Oh B.S."/>
            <person name="Lee J.H."/>
        </authorList>
    </citation>
    <scope>NUCLEOTIDE SEQUENCE [LARGE SCALE GENOMIC DNA]</scope>
    <source>
        <strain evidence="6 7">AGMB00827</strain>
    </source>
</reference>
<dbReference type="InterPro" id="IPR011032">
    <property type="entry name" value="GroES-like_sf"/>
</dbReference>
<keyword evidence="1 4" id="KW-0479">Metal-binding</keyword>
<comment type="cofactor">
    <cofactor evidence="4">
        <name>Zn(2+)</name>
        <dbReference type="ChEBI" id="CHEBI:29105"/>
    </cofactor>
</comment>
<gene>
    <name evidence="6" type="ORF">K6V98_08460</name>
</gene>
<dbReference type="SUPFAM" id="SSF50129">
    <property type="entry name" value="GroES-like"/>
    <property type="match status" value="1"/>
</dbReference>
<evidence type="ECO:0000256" key="3">
    <source>
        <dbReference type="ARBA" id="ARBA00023002"/>
    </source>
</evidence>
<evidence type="ECO:0000313" key="6">
    <source>
        <dbReference type="EMBL" id="MBY4798377.1"/>
    </source>
</evidence>
<dbReference type="Gene3D" id="3.90.180.10">
    <property type="entry name" value="Medium-chain alcohol dehydrogenases, catalytic domain"/>
    <property type="match status" value="1"/>
</dbReference>
<dbReference type="SUPFAM" id="SSF51735">
    <property type="entry name" value="NAD(P)-binding Rossmann-fold domains"/>
    <property type="match status" value="1"/>
</dbReference>
<accession>A0ABS7MM63</accession>
<sequence>MKTLLMYEPGHVELTDLPTPEPAASEVLIKIVASGICTNDVRDYLGDCNYSYPRIGGHEFAGVIERIGSAVDPKRFRPGQSVVKYIIEDCKVCHYCRTGHENICEEHPRSKIFHATDGISGYCGFAEYVLAQADDIMVFEHERSFAKMAMTEPVACCINSIEQTNVKFGQDVVVIGGGTMGLLHVMLLVRRGARVIVSEPQPARRELARKFGAAAAFDPTACDAVARVRELTDGRGADAVYNTAAHPAVAAQAVKMCAPCGTCVMFSSIHPREDVPIDASALHSFQITVTGAVSPTISAYYEAVQVIDKGIIDPSPLIDSTFKPTEFDQAIARAQEPDSYKVILAFGDEEARS</sequence>
<dbReference type="PANTHER" id="PTHR43401">
    <property type="entry name" value="L-THREONINE 3-DEHYDROGENASE"/>
    <property type="match status" value="1"/>
</dbReference>
<feature type="domain" description="Enoyl reductase (ER)" evidence="5">
    <location>
        <begin position="10"/>
        <end position="344"/>
    </location>
</feature>
<comment type="similarity">
    <text evidence="4">Belongs to the zinc-containing alcohol dehydrogenase family.</text>
</comment>
<dbReference type="Pfam" id="PF08240">
    <property type="entry name" value="ADH_N"/>
    <property type="match status" value="1"/>
</dbReference>
<dbReference type="InterPro" id="IPR050129">
    <property type="entry name" value="Zn_alcohol_dh"/>
</dbReference>
<protein>
    <submittedName>
        <fullName evidence="6">Zinc-binding dehydrogenase</fullName>
    </submittedName>
</protein>
<dbReference type="PANTHER" id="PTHR43401:SF2">
    <property type="entry name" value="L-THREONINE 3-DEHYDROGENASE"/>
    <property type="match status" value="1"/>
</dbReference>